<dbReference type="GO" id="GO:0046872">
    <property type="term" value="F:metal ion binding"/>
    <property type="evidence" value="ECO:0007669"/>
    <property type="project" value="UniProtKB-KW"/>
</dbReference>
<dbReference type="GO" id="GO:0008137">
    <property type="term" value="F:NADH dehydrogenase (ubiquinone) activity"/>
    <property type="evidence" value="ECO:0007669"/>
    <property type="project" value="UniProtKB-ARBA"/>
</dbReference>
<sequence length="301" mass="33110">MASLFTPMLTRGAPRAITRVQRAQWRTISASTRMQSDTLQVHRHTPQNNPSIPFKFSPTNEKLIEEILARYPSQYKKAAVMPLLDLGQRQHGFTSISVMHEVARLLEMPPMRVYEVATFYTMYNRDPVGRFHVQCCTTTPCMLRDSDAVMKAISDELGIHHGHTTEDGLFTFTEVECLGACANAPMIQINDDFYEDLTYETTRDLLKALRAAAQQTGADGGAVGLVGEKGTGAITGIDPRVQAGNEIDTQGRKYAAGGVTVPTPGPLSGRMTCENSQGITSLTDVPEWKEGDPRFRTDGAL</sequence>
<evidence type="ECO:0000256" key="6">
    <source>
        <dbReference type="ARBA" id="ARBA00023014"/>
    </source>
</evidence>
<comment type="cofactor">
    <cofactor evidence="8">
        <name>[2Fe-2S] cluster</name>
        <dbReference type="ChEBI" id="CHEBI:190135"/>
    </cofactor>
</comment>
<dbReference type="SUPFAM" id="SSF52833">
    <property type="entry name" value="Thioredoxin-like"/>
    <property type="match status" value="1"/>
</dbReference>
<dbReference type="GO" id="GO:0098796">
    <property type="term" value="C:membrane protein complex"/>
    <property type="evidence" value="ECO:0007669"/>
    <property type="project" value="UniProtKB-ARBA"/>
</dbReference>
<keyword evidence="3" id="KW-0479">Metal-binding</keyword>
<accession>A0A6A6WBU7</accession>
<keyword evidence="6" id="KW-0411">Iron-sulfur</keyword>
<keyword evidence="7" id="KW-0520">NAD</keyword>
<dbReference type="GO" id="GO:1902494">
    <property type="term" value="C:catalytic complex"/>
    <property type="evidence" value="ECO:0007669"/>
    <property type="project" value="UniProtKB-ARBA"/>
</dbReference>
<dbReference type="InterPro" id="IPR036249">
    <property type="entry name" value="Thioredoxin-like_sf"/>
</dbReference>
<dbReference type="GO" id="GO:0016491">
    <property type="term" value="F:oxidoreductase activity"/>
    <property type="evidence" value="ECO:0007669"/>
    <property type="project" value="InterPro"/>
</dbReference>
<dbReference type="GO" id="GO:0005743">
    <property type="term" value="C:mitochondrial inner membrane"/>
    <property type="evidence" value="ECO:0007669"/>
    <property type="project" value="UniProtKB-ARBA"/>
</dbReference>
<keyword evidence="4" id="KW-1278">Translocase</keyword>
<keyword evidence="2" id="KW-0001">2Fe-2S</keyword>
<dbReference type="FunFam" id="3.40.30.10:FF:000022">
    <property type="entry name" value="NADH dehydrogenase flavoprotein 2, mitochondrial"/>
    <property type="match status" value="1"/>
</dbReference>
<dbReference type="InterPro" id="IPR041921">
    <property type="entry name" value="NuoE_N"/>
</dbReference>
<evidence type="ECO:0000256" key="7">
    <source>
        <dbReference type="ARBA" id="ARBA00023027"/>
    </source>
</evidence>
<dbReference type="FunFam" id="1.10.10.1590:FF:000001">
    <property type="entry name" value="NADH-quinone oxidoreductase subunit E"/>
    <property type="match status" value="1"/>
</dbReference>
<evidence type="ECO:0000256" key="3">
    <source>
        <dbReference type="ARBA" id="ARBA00022723"/>
    </source>
</evidence>
<dbReference type="Gene3D" id="1.10.10.1590">
    <property type="entry name" value="NADH-quinone oxidoreductase subunit E"/>
    <property type="match status" value="1"/>
</dbReference>
<dbReference type="GO" id="GO:0006120">
    <property type="term" value="P:mitochondrial electron transport, NADH to ubiquinone"/>
    <property type="evidence" value="ECO:0007669"/>
    <property type="project" value="UniProtKB-ARBA"/>
</dbReference>
<dbReference type="PANTHER" id="PTHR10371">
    <property type="entry name" value="NADH DEHYDROGENASE UBIQUINONE FLAVOPROTEIN 2, MITOCHONDRIAL"/>
    <property type="match status" value="1"/>
</dbReference>
<dbReference type="PROSITE" id="PS01099">
    <property type="entry name" value="COMPLEX1_24K"/>
    <property type="match status" value="1"/>
</dbReference>
<feature type="region of interest" description="Disordered" evidence="9">
    <location>
        <begin position="279"/>
        <end position="301"/>
    </location>
</feature>
<dbReference type="Proteomes" id="UP000799437">
    <property type="component" value="Unassembled WGS sequence"/>
</dbReference>
<dbReference type="Pfam" id="PF01257">
    <property type="entry name" value="2Fe-2S_thioredx"/>
    <property type="match status" value="1"/>
</dbReference>
<dbReference type="InterPro" id="IPR002023">
    <property type="entry name" value="NuoE-like"/>
</dbReference>
<dbReference type="EMBL" id="ML996569">
    <property type="protein sequence ID" value="KAF2760055.1"/>
    <property type="molecule type" value="Genomic_DNA"/>
</dbReference>
<dbReference type="AlphaFoldDB" id="A0A6A6WBU7"/>
<dbReference type="InterPro" id="IPR042128">
    <property type="entry name" value="NuoE_dom"/>
</dbReference>
<evidence type="ECO:0000313" key="11">
    <source>
        <dbReference type="Proteomes" id="UP000799437"/>
    </source>
</evidence>
<reference evidence="10" key="1">
    <citation type="journal article" date="2020" name="Stud. Mycol.">
        <title>101 Dothideomycetes genomes: a test case for predicting lifestyles and emergence of pathogens.</title>
        <authorList>
            <person name="Haridas S."/>
            <person name="Albert R."/>
            <person name="Binder M."/>
            <person name="Bloem J."/>
            <person name="Labutti K."/>
            <person name="Salamov A."/>
            <person name="Andreopoulos B."/>
            <person name="Baker S."/>
            <person name="Barry K."/>
            <person name="Bills G."/>
            <person name="Bluhm B."/>
            <person name="Cannon C."/>
            <person name="Castanera R."/>
            <person name="Culley D."/>
            <person name="Daum C."/>
            <person name="Ezra D."/>
            <person name="Gonzalez J."/>
            <person name="Henrissat B."/>
            <person name="Kuo A."/>
            <person name="Liang C."/>
            <person name="Lipzen A."/>
            <person name="Lutzoni F."/>
            <person name="Magnuson J."/>
            <person name="Mondo S."/>
            <person name="Nolan M."/>
            <person name="Ohm R."/>
            <person name="Pangilinan J."/>
            <person name="Park H.-J."/>
            <person name="Ramirez L."/>
            <person name="Alfaro M."/>
            <person name="Sun H."/>
            <person name="Tritt A."/>
            <person name="Yoshinaga Y."/>
            <person name="Zwiers L.-H."/>
            <person name="Turgeon B."/>
            <person name="Goodwin S."/>
            <person name="Spatafora J."/>
            <person name="Crous P."/>
            <person name="Grigoriev I."/>
        </authorList>
    </citation>
    <scope>NUCLEOTIDE SEQUENCE</scope>
    <source>
        <strain evidence="10">CBS 121739</strain>
    </source>
</reference>
<evidence type="ECO:0000256" key="9">
    <source>
        <dbReference type="SAM" id="MobiDB-lite"/>
    </source>
</evidence>
<feature type="compositionally biased region" description="Basic and acidic residues" evidence="9">
    <location>
        <begin position="286"/>
        <end position="301"/>
    </location>
</feature>
<dbReference type="RefSeq" id="XP_033602506.1">
    <property type="nucleotide sequence ID" value="XM_033743730.1"/>
</dbReference>
<evidence type="ECO:0000256" key="1">
    <source>
        <dbReference type="ARBA" id="ARBA00010643"/>
    </source>
</evidence>
<dbReference type="PANTHER" id="PTHR10371:SF3">
    <property type="entry name" value="NADH DEHYDROGENASE [UBIQUINONE] FLAVOPROTEIN 2, MITOCHONDRIAL"/>
    <property type="match status" value="1"/>
</dbReference>
<evidence type="ECO:0000256" key="4">
    <source>
        <dbReference type="ARBA" id="ARBA00022967"/>
    </source>
</evidence>
<evidence type="ECO:0000256" key="2">
    <source>
        <dbReference type="ARBA" id="ARBA00022714"/>
    </source>
</evidence>
<dbReference type="Gene3D" id="3.40.30.10">
    <property type="entry name" value="Glutaredoxin"/>
    <property type="match status" value="1"/>
</dbReference>
<name>A0A6A6WBU7_9PEZI</name>
<evidence type="ECO:0000313" key="10">
    <source>
        <dbReference type="EMBL" id="KAF2760055.1"/>
    </source>
</evidence>
<comment type="similarity">
    <text evidence="1">Belongs to the complex I 24 kDa subunit family.</text>
</comment>
<dbReference type="NCBIfam" id="TIGR01958">
    <property type="entry name" value="nuoE_fam"/>
    <property type="match status" value="1"/>
</dbReference>
<organism evidence="10 11">
    <name type="scientific">Pseudovirgaria hyperparasitica</name>
    <dbReference type="NCBI Taxonomy" id="470096"/>
    <lineage>
        <taxon>Eukaryota</taxon>
        <taxon>Fungi</taxon>
        <taxon>Dikarya</taxon>
        <taxon>Ascomycota</taxon>
        <taxon>Pezizomycotina</taxon>
        <taxon>Dothideomycetes</taxon>
        <taxon>Dothideomycetes incertae sedis</taxon>
        <taxon>Acrospermales</taxon>
        <taxon>Acrospermaceae</taxon>
        <taxon>Pseudovirgaria</taxon>
    </lineage>
</organism>
<dbReference type="OrthoDB" id="10254187at2759"/>
<keyword evidence="5" id="KW-0408">Iron</keyword>
<evidence type="ECO:0000256" key="8">
    <source>
        <dbReference type="ARBA" id="ARBA00034078"/>
    </source>
</evidence>
<proteinExistence type="inferred from homology"/>
<evidence type="ECO:0000256" key="5">
    <source>
        <dbReference type="ARBA" id="ARBA00023004"/>
    </source>
</evidence>
<protein>
    <submittedName>
        <fullName evidence="10">Uncharacterized protein</fullName>
    </submittedName>
</protein>
<dbReference type="GeneID" id="54484784"/>
<dbReference type="GO" id="GO:0051537">
    <property type="term" value="F:2 iron, 2 sulfur cluster binding"/>
    <property type="evidence" value="ECO:0007669"/>
    <property type="project" value="UniProtKB-KW"/>
</dbReference>
<gene>
    <name evidence="10" type="ORF">EJ05DRAFT_475073</name>
</gene>
<keyword evidence="11" id="KW-1185">Reference proteome</keyword>
<dbReference type="CDD" id="cd03064">
    <property type="entry name" value="TRX_Fd_NuoE"/>
    <property type="match status" value="1"/>
</dbReference>